<gene>
    <name evidence="1" type="ORF">L3Q82_021918</name>
</gene>
<evidence type="ECO:0000313" key="1">
    <source>
        <dbReference type="EMBL" id="KAI3375435.1"/>
    </source>
</evidence>
<sequence length="224" mass="25709">MARTFAYRQQEVVNQEPMIQDFMERWSALFREKEINAEFQRLVALPLEQTFLAQIDKYSDQLIHIIQAKGGATREKTANIIQTLDQADDIHLQRESVLNALIIFLGEDADDLIREYVDNSAEDVQRDLEQLTTAVFVIRKEGEGLQEPPADIGIVIEGMEVLHDLTSVASACAHLLGLVYILNLAYPKPLRFTFEVFQKVFMQLDPHKMSYKVQSLYGRLHSLE</sequence>
<keyword evidence="2" id="KW-1185">Reference proteome</keyword>
<accession>A0ACB8X5T6</accession>
<proteinExistence type="predicted"/>
<dbReference type="Proteomes" id="UP000831701">
    <property type="component" value="Chromosome 3"/>
</dbReference>
<name>A0ACB8X5T6_9TELE</name>
<organism evidence="1 2">
    <name type="scientific">Scortum barcoo</name>
    <name type="common">barcoo grunter</name>
    <dbReference type="NCBI Taxonomy" id="214431"/>
    <lineage>
        <taxon>Eukaryota</taxon>
        <taxon>Metazoa</taxon>
        <taxon>Chordata</taxon>
        <taxon>Craniata</taxon>
        <taxon>Vertebrata</taxon>
        <taxon>Euteleostomi</taxon>
        <taxon>Actinopterygii</taxon>
        <taxon>Neopterygii</taxon>
        <taxon>Teleostei</taxon>
        <taxon>Neoteleostei</taxon>
        <taxon>Acanthomorphata</taxon>
        <taxon>Eupercaria</taxon>
        <taxon>Centrarchiformes</taxon>
        <taxon>Terapontoidei</taxon>
        <taxon>Terapontidae</taxon>
        <taxon>Scortum</taxon>
    </lineage>
</organism>
<reference evidence="1" key="1">
    <citation type="submission" date="2022-04" db="EMBL/GenBank/DDBJ databases">
        <title>Jade perch genome.</title>
        <authorList>
            <person name="Chao B."/>
        </authorList>
    </citation>
    <scope>NUCLEOTIDE SEQUENCE</scope>
    <source>
        <strain evidence="1">CB-2022</strain>
    </source>
</reference>
<evidence type="ECO:0000313" key="2">
    <source>
        <dbReference type="Proteomes" id="UP000831701"/>
    </source>
</evidence>
<dbReference type="EMBL" id="CM041533">
    <property type="protein sequence ID" value="KAI3375435.1"/>
    <property type="molecule type" value="Genomic_DNA"/>
</dbReference>
<protein>
    <submittedName>
        <fullName evidence="1">Uncharacterized protein</fullName>
    </submittedName>
</protein>
<comment type="caution">
    <text evidence="1">The sequence shown here is derived from an EMBL/GenBank/DDBJ whole genome shotgun (WGS) entry which is preliminary data.</text>
</comment>